<feature type="chain" id="PRO_5026316436" evidence="1">
    <location>
        <begin position="23"/>
        <end position="103"/>
    </location>
</feature>
<evidence type="ECO:0000313" key="2">
    <source>
        <dbReference type="EMBL" id="MXP42282.1"/>
    </source>
</evidence>
<protein>
    <submittedName>
        <fullName evidence="2">UrcA family protein</fullName>
    </submittedName>
</protein>
<name>A0A6I4UTP7_9SPHN</name>
<gene>
    <name evidence="2" type="ORF">GRI75_11590</name>
</gene>
<sequence>MRSLITVFTAAILANVAVPAMAQDERVVAVSLRDLNLATPEGRQVMERRIAAAVNTVCGEAYRGSVQQGRAVAECRERAAADAKRQANRAIAMAETVQVARAN</sequence>
<dbReference type="NCBIfam" id="TIGR04433">
    <property type="entry name" value="UrcA_uranyl"/>
    <property type="match status" value="1"/>
</dbReference>
<dbReference type="RefSeq" id="WP_160747132.1">
    <property type="nucleotide sequence ID" value="NZ_WTYK01000006.1"/>
</dbReference>
<reference evidence="2 3" key="1">
    <citation type="submission" date="2019-12" db="EMBL/GenBank/DDBJ databases">
        <title>Genomic-based taxomic classification of the family Erythrobacteraceae.</title>
        <authorList>
            <person name="Xu L."/>
        </authorList>
    </citation>
    <scope>NUCLEOTIDE SEQUENCE [LARGE SCALE GENOMIC DNA]</scope>
    <source>
        <strain evidence="2 3">MCCC 1K02066</strain>
    </source>
</reference>
<evidence type="ECO:0000313" key="3">
    <source>
        <dbReference type="Proteomes" id="UP000469159"/>
    </source>
</evidence>
<evidence type="ECO:0000256" key="1">
    <source>
        <dbReference type="SAM" id="SignalP"/>
    </source>
</evidence>
<keyword evidence="1" id="KW-0732">Signal</keyword>
<accession>A0A6I4UTP7</accession>
<dbReference type="OrthoDB" id="7450905at2"/>
<dbReference type="Proteomes" id="UP000469159">
    <property type="component" value="Unassembled WGS sequence"/>
</dbReference>
<dbReference type="InterPro" id="IPR030972">
    <property type="entry name" value="UrcA_uranyl"/>
</dbReference>
<comment type="caution">
    <text evidence="2">The sequence shown here is derived from an EMBL/GenBank/DDBJ whole genome shotgun (WGS) entry which is preliminary data.</text>
</comment>
<keyword evidence="3" id="KW-1185">Reference proteome</keyword>
<organism evidence="2 3">
    <name type="scientific">Croceibacterium soli</name>
    <dbReference type="NCBI Taxonomy" id="1739690"/>
    <lineage>
        <taxon>Bacteria</taxon>
        <taxon>Pseudomonadati</taxon>
        <taxon>Pseudomonadota</taxon>
        <taxon>Alphaproteobacteria</taxon>
        <taxon>Sphingomonadales</taxon>
        <taxon>Erythrobacteraceae</taxon>
        <taxon>Croceibacterium</taxon>
    </lineage>
</organism>
<proteinExistence type="predicted"/>
<dbReference type="EMBL" id="WTYK01000006">
    <property type="protein sequence ID" value="MXP42282.1"/>
    <property type="molecule type" value="Genomic_DNA"/>
</dbReference>
<dbReference type="AlphaFoldDB" id="A0A6I4UTP7"/>
<feature type="signal peptide" evidence="1">
    <location>
        <begin position="1"/>
        <end position="22"/>
    </location>
</feature>